<comment type="caution">
    <text evidence="2">The sequence shown here is derived from an EMBL/GenBank/DDBJ whole genome shotgun (WGS) entry which is preliminary data.</text>
</comment>
<accession>A0AAW8DDZ7</accession>
<dbReference type="PANTHER" id="PTHR43319:SF3">
    <property type="entry name" value="BETA-LACTAMASE-RELATED DOMAIN-CONTAINING PROTEIN"/>
    <property type="match status" value="1"/>
</dbReference>
<dbReference type="Proteomes" id="UP001230951">
    <property type="component" value="Unassembled WGS sequence"/>
</dbReference>
<feature type="domain" description="Beta-lactamase-related" evidence="1">
    <location>
        <begin position="27"/>
        <end position="376"/>
    </location>
</feature>
<dbReference type="InterPro" id="IPR012338">
    <property type="entry name" value="Beta-lactam/transpept-like"/>
</dbReference>
<evidence type="ECO:0000313" key="3">
    <source>
        <dbReference type="EMBL" id="MDQ0179716.1"/>
    </source>
</evidence>
<gene>
    <name evidence="2" type="ORF">J2S90_000571</name>
    <name evidence="3" type="ORF">J2S93_001132</name>
</gene>
<proteinExistence type="predicted"/>
<dbReference type="RefSeq" id="WP_306959086.1">
    <property type="nucleotide sequence ID" value="NZ_JAUSRG010000001.1"/>
</dbReference>
<keyword evidence="4" id="KW-1185">Reference proteome</keyword>
<dbReference type="PANTHER" id="PTHR43319">
    <property type="entry name" value="BETA-LACTAMASE-RELATED"/>
    <property type="match status" value="1"/>
</dbReference>
<evidence type="ECO:0000259" key="1">
    <source>
        <dbReference type="Pfam" id="PF00144"/>
    </source>
</evidence>
<dbReference type="Proteomes" id="UP001242995">
    <property type="component" value="Unassembled WGS sequence"/>
</dbReference>
<evidence type="ECO:0000313" key="4">
    <source>
        <dbReference type="Proteomes" id="UP001230951"/>
    </source>
</evidence>
<dbReference type="EMBL" id="JAUSTF010000002">
    <property type="protein sequence ID" value="MDQ0179716.1"/>
    <property type="molecule type" value="Genomic_DNA"/>
</dbReference>
<organism evidence="2 5">
    <name type="scientific">Arthrobacter bambusae</name>
    <dbReference type="NCBI Taxonomy" id="1338426"/>
    <lineage>
        <taxon>Bacteria</taxon>
        <taxon>Bacillati</taxon>
        <taxon>Actinomycetota</taxon>
        <taxon>Actinomycetes</taxon>
        <taxon>Micrococcales</taxon>
        <taxon>Micrococcaceae</taxon>
        <taxon>Arthrobacter</taxon>
    </lineage>
</organism>
<dbReference type="InterPro" id="IPR001466">
    <property type="entry name" value="Beta-lactam-related"/>
</dbReference>
<evidence type="ECO:0000313" key="2">
    <source>
        <dbReference type="EMBL" id="MDP9903631.1"/>
    </source>
</evidence>
<dbReference type="SUPFAM" id="SSF56601">
    <property type="entry name" value="beta-lactamase/transpeptidase-like"/>
    <property type="match status" value="1"/>
</dbReference>
<dbReference type="InterPro" id="IPR052907">
    <property type="entry name" value="Beta-lactamase/esterase"/>
</dbReference>
<dbReference type="Gene3D" id="3.40.710.10">
    <property type="entry name" value="DD-peptidase/beta-lactamase superfamily"/>
    <property type="match status" value="1"/>
</dbReference>
<reference evidence="2 4" key="1">
    <citation type="submission" date="2023-07" db="EMBL/GenBank/DDBJ databases">
        <title>Sorghum-associated microbial communities from plants grown in Nebraska, USA.</title>
        <authorList>
            <person name="Schachtman D."/>
        </authorList>
    </citation>
    <scope>NUCLEOTIDE SEQUENCE</scope>
    <source>
        <strain evidence="2">DS1006</strain>
        <strain evidence="3 4">DS1016</strain>
    </source>
</reference>
<name>A0AAW8DDZ7_9MICC</name>
<protein>
    <submittedName>
        <fullName evidence="2">CubicO group peptidase (Beta-lactamase class C family)</fullName>
    </submittedName>
</protein>
<dbReference type="Pfam" id="PF00144">
    <property type="entry name" value="Beta-lactamase"/>
    <property type="match status" value="1"/>
</dbReference>
<dbReference type="AlphaFoldDB" id="A0AAW8DDZ7"/>
<sequence>MNEVNGFVADGFGPVADAYRKSVGDGEGGSALNIRVCGETVVDLWAGLADRHEGRPWARDTPTVIFSCTKGLIAVLVAMLVGQGRLGLDRPVADYWPEFAAAGKEAVTVRQLLSHRAGLAAPREDISLETALDWPSIVSVLATQEPLWKPGTAYGYHALTYGWYVGEVIRRITGTSVGSFLQQSVSGPLGVDAWIGVPPSVEPRVARLLAGDSIRNPPASGTRQPSEDDLFWAGRAMTLGAAFPPELVVAGAGFDSPEVHQAEVPGAGGIATAAGLATIWSAMVVPTEGIALVESDVVNDMTQVQSEGEPVWWLPGPYPRWGTGFMLSSERREFLTSSSFGHDGAGGQVAFADPVHKVGFGYVTNTLENQDDPRATSIVRALRRIMEA</sequence>
<evidence type="ECO:0000313" key="5">
    <source>
        <dbReference type="Proteomes" id="UP001242995"/>
    </source>
</evidence>
<dbReference type="EMBL" id="JAUSRG010000001">
    <property type="protein sequence ID" value="MDP9903631.1"/>
    <property type="molecule type" value="Genomic_DNA"/>
</dbReference>